<dbReference type="EMBL" id="JAPFCC010000001">
    <property type="protein sequence ID" value="MCW7552381.1"/>
    <property type="molecule type" value="Genomic_DNA"/>
</dbReference>
<comment type="caution">
    <text evidence="1">The sequence shown here is derived from an EMBL/GenBank/DDBJ whole genome shotgun (WGS) entry which is preliminary data.</text>
</comment>
<sequence length="196" mass="21814">MAVGKYARVTKLPVSPVASKVLVSSLIESFNELRNKGLLGSILNEEFIKSTSVRSDRNISNSDSRLLSLGSSWLLRCESAHGYHYHSFEADDPELSYRKVLFFCNAGFTLEFFEINHKTGKPIKNMGVEKFIASEPSIVELEFDGRIVHRFRPLQGGALFAYSIHLKDLSNDCNAAATQTHTVSGLPPETQSVIYV</sequence>
<organism evidence="1 2">
    <name type="scientific">Endozoicomonas gorgoniicola</name>
    <dbReference type="NCBI Taxonomy" id="1234144"/>
    <lineage>
        <taxon>Bacteria</taxon>
        <taxon>Pseudomonadati</taxon>
        <taxon>Pseudomonadota</taxon>
        <taxon>Gammaproteobacteria</taxon>
        <taxon>Oceanospirillales</taxon>
        <taxon>Endozoicomonadaceae</taxon>
        <taxon>Endozoicomonas</taxon>
    </lineage>
</organism>
<accession>A0ABT3MSL7</accession>
<evidence type="ECO:0000313" key="1">
    <source>
        <dbReference type="EMBL" id="MCW7552381.1"/>
    </source>
</evidence>
<protein>
    <submittedName>
        <fullName evidence="1">Uncharacterized protein</fullName>
    </submittedName>
</protein>
<name>A0ABT3MSL7_9GAMM</name>
<proteinExistence type="predicted"/>
<gene>
    <name evidence="1" type="ORF">NX722_06920</name>
</gene>
<evidence type="ECO:0000313" key="2">
    <source>
        <dbReference type="Proteomes" id="UP001209854"/>
    </source>
</evidence>
<dbReference type="Proteomes" id="UP001209854">
    <property type="component" value="Unassembled WGS sequence"/>
</dbReference>
<keyword evidence="2" id="KW-1185">Reference proteome</keyword>
<reference evidence="1 2" key="1">
    <citation type="submission" date="2022-10" db="EMBL/GenBank/DDBJ databases">
        <title>High-quality genome sequences of two octocoral-associated bacteria, Endozoicomonas euniceicola EF212 and Endozoicomonas gorgoniicola PS125.</title>
        <authorList>
            <person name="Chiou Y.-J."/>
            <person name="Chen Y.-H."/>
        </authorList>
    </citation>
    <scope>NUCLEOTIDE SEQUENCE [LARGE SCALE GENOMIC DNA]</scope>
    <source>
        <strain evidence="1 2">PS125</strain>
    </source>
</reference>
<dbReference type="RefSeq" id="WP_262567349.1">
    <property type="nucleotide sequence ID" value="NZ_JAPFCC010000001.1"/>
</dbReference>